<evidence type="ECO:0000313" key="7">
    <source>
        <dbReference type="EMBL" id="KAE8691595.1"/>
    </source>
</evidence>
<reference evidence="7" key="1">
    <citation type="submission" date="2019-09" db="EMBL/GenBank/DDBJ databases">
        <title>Draft genome information of white flower Hibiscus syriacus.</title>
        <authorList>
            <person name="Kim Y.-M."/>
        </authorList>
    </citation>
    <scope>NUCLEOTIDE SEQUENCE [LARGE SCALE GENOMIC DNA]</scope>
    <source>
        <strain evidence="7">YM2019G1</strain>
    </source>
</reference>
<dbReference type="InterPro" id="IPR000668">
    <property type="entry name" value="Peptidase_C1A_C"/>
</dbReference>
<keyword evidence="5" id="KW-1015">Disulfide bond</keyword>
<dbReference type="Gene3D" id="3.90.70.10">
    <property type="entry name" value="Cysteine proteinases"/>
    <property type="match status" value="1"/>
</dbReference>
<name>A0A6A2ZKZ1_HIBSY</name>
<dbReference type="Proteomes" id="UP000436088">
    <property type="component" value="Unassembled WGS sequence"/>
</dbReference>
<gene>
    <name evidence="7" type="ORF">F3Y22_tig00110889pilonHSYRG00169</name>
</gene>
<proteinExistence type="inferred from homology"/>
<evidence type="ECO:0000256" key="4">
    <source>
        <dbReference type="ARBA" id="ARBA00022807"/>
    </source>
</evidence>
<evidence type="ECO:0000256" key="5">
    <source>
        <dbReference type="ARBA" id="ARBA00023157"/>
    </source>
</evidence>
<dbReference type="SUPFAM" id="SSF54001">
    <property type="entry name" value="Cysteine proteinases"/>
    <property type="match status" value="1"/>
</dbReference>
<sequence length="381" mass="41802">MDTAGVSRTTTACRNEIESIQPLGATPVDESCIMVNGDELHFHCQKDGKHKPYQKKIRDAISSRMRSTRKKEYRQLALLYGDDANTSECNQGQPSIEECVSFLSSVSLVTFKYLTGVFLTMHSECNQGQPSIEECASFVNSVNLVTFEYFTSPAGGILFPEARAMDDSIRPMKSLELTGTDTKGPREQQTSFRYENVTSLPASIDWRKRGAVTPIKNQAQCGNCWAFLTIAATEGIHQLTTGQLISLPEQVLVDCDKGVDQGCEGGEMENAVMFIINNHGIASEATYPYKGDDGTFNKSKEASHAAIITSYEVVPADNERTLQKAVANQPVSCPLMPEPSDMVPPEMALIIGSRTRGEQDRVKKDISGCSETSKPKKVFVA</sequence>
<dbReference type="InterPro" id="IPR013128">
    <property type="entry name" value="Peptidase_C1A"/>
</dbReference>
<keyword evidence="2" id="KW-0645">Protease</keyword>
<dbReference type="CDD" id="cd02248">
    <property type="entry name" value="Peptidase_C1A"/>
    <property type="match status" value="1"/>
</dbReference>
<accession>A0A6A2ZKZ1</accession>
<dbReference type="GO" id="GO:0008234">
    <property type="term" value="F:cysteine-type peptidase activity"/>
    <property type="evidence" value="ECO:0007669"/>
    <property type="project" value="UniProtKB-KW"/>
</dbReference>
<dbReference type="AlphaFoldDB" id="A0A6A2ZKZ1"/>
<feature type="domain" description="Peptidase C1A papain C-terminal" evidence="6">
    <location>
        <begin position="200"/>
        <end position="376"/>
    </location>
</feature>
<evidence type="ECO:0000256" key="1">
    <source>
        <dbReference type="ARBA" id="ARBA00008455"/>
    </source>
</evidence>
<comment type="similarity">
    <text evidence="1">Belongs to the peptidase C1 family.</text>
</comment>
<evidence type="ECO:0000313" key="8">
    <source>
        <dbReference type="Proteomes" id="UP000436088"/>
    </source>
</evidence>
<organism evidence="7 8">
    <name type="scientific">Hibiscus syriacus</name>
    <name type="common">Rose of Sharon</name>
    <dbReference type="NCBI Taxonomy" id="106335"/>
    <lineage>
        <taxon>Eukaryota</taxon>
        <taxon>Viridiplantae</taxon>
        <taxon>Streptophyta</taxon>
        <taxon>Embryophyta</taxon>
        <taxon>Tracheophyta</taxon>
        <taxon>Spermatophyta</taxon>
        <taxon>Magnoliopsida</taxon>
        <taxon>eudicotyledons</taxon>
        <taxon>Gunneridae</taxon>
        <taxon>Pentapetalae</taxon>
        <taxon>rosids</taxon>
        <taxon>malvids</taxon>
        <taxon>Malvales</taxon>
        <taxon>Malvaceae</taxon>
        <taxon>Malvoideae</taxon>
        <taxon>Hibiscus</taxon>
    </lineage>
</organism>
<evidence type="ECO:0000256" key="2">
    <source>
        <dbReference type="ARBA" id="ARBA00022670"/>
    </source>
</evidence>
<keyword evidence="3" id="KW-0378">Hydrolase</keyword>
<dbReference type="EMBL" id="VEPZ02001148">
    <property type="protein sequence ID" value="KAE8691595.1"/>
    <property type="molecule type" value="Genomic_DNA"/>
</dbReference>
<evidence type="ECO:0000256" key="3">
    <source>
        <dbReference type="ARBA" id="ARBA00022801"/>
    </source>
</evidence>
<dbReference type="Pfam" id="PF00112">
    <property type="entry name" value="Peptidase_C1"/>
    <property type="match status" value="1"/>
</dbReference>
<protein>
    <submittedName>
        <fullName evidence="7">Vignain</fullName>
    </submittedName>
</protein>
<comment type="caution">
    <text evidence="7">The sequence shown here is derived from an EMBL/GenBank/DDBJ whole genome shotgun (WGS) entry which is preliminary data.</text>
</comment>
<dbReference type="InterPro" id="IPR039417">
    <property type="entry name" value="Peptidase_C1A_papain-like"/>
</dbReference>
<dbReference type="GO" id="GO:0006508">
    <property type="term" value="P:proteolysis"/>
    <property type="evidence" value="ECO:0007669"/>
    <property type="project" value="UniProtKB-KW"/>
</dbReference>
<keyword evidence="4" id="KW-0788">Thiol protease</keyword>
<evidence type="ECO:0000259" key="6">
    <source>
        <dbReference type="SMART" id="SM00645"/>
    </source>
</evidence>
<dbReference type="SMART" id="SM00645">
    <property type="entry name" value="Pept_C1"/>
    <property type="match status" value="1"/>
</dbReference>
<dbReference type="PANTHER" id="PTHR12411">
    <property type="entry name" value="CYSTEINE PROTEASE FAMILY C1-RELATED"/>
    <property type="match status" value="1"/>
</dbReference>
<dbReference type="InterPro" id="IPR038765">
    <property type="entry name" value="Papain-like_cys_pep_sf"/>
</dbReference>
<keyword evidence="8" id="KW-1185">Reference proteome</keyword>